<evidence type="ECO:0000259" key="3">
    <source>
        <dbReference type="Pfam" id="PF10370"/>
    </source>
</evidence>
<dbReference type="PANTHER" id="PTHR11820">
    <property type="entry name" value="ACYLPYRUVASE"/>
    <property type="match status" value="1"/>
</dbReference>
<gene>
    <name evidence="4" type="ORF">PUR21_13120</name>
</gene>
<dbReference type="Gene3D" id="3.90.850.10">
    <property type="entry name" value="Fumarylacetoacetase-like, C-terminal domain"/>
    <property type="match status" value="1"/>
</dbReference>
<name>A0ABU9ZB45_9HYPH</name>
<dbReference type="PANTHER" id="PTHR11820:SF7">
    <property type="entry name" value="ACYLPYRUVASE FAHD1, MITOCHONDRIAL"/>
    <property type="match status" value="1"/>
</dbReference>
<proteinExistence type="predicted"/>
<dbReference type="Pfam" id="PF01557">
    <property type="entry name" value="FAA_hydrolase"/>
    <property type="match status" value="1"/>
</dbReference>
<organism evidence="4 5">
    <name type="scientific">Methylorubrum rhodesianum</name>
    <dbReference type="NCBI Taxonomy" id="29427"/>
    <lineage>
        <taxon>Bacteria</taxon>
        <taxon>Pseudomonadati</taxon>
        <taxon>Pseudomonadota</taxon>
        <taxon>Alphaproteobacteria</taxon>
        <taxon>Hyphomicrobiales</taxon>
        <taxon>Methylobacteriaceae</taxon>
        <taxon>Methylorubrum</taxon>
    </lineage>
</organism>
<dbReference type="Proteomes" id="UP001404845">
    <property type="component" value="Unassembled WGS sequence"/>
</dbReference>
<feature type="domain" description="Fumarylacetoacetase-like C-terminal" evidence="2">
    <location>
        <begin position="58"/>
        <end position="257"/>
    </location>
</feature>
<evidence type="ECO:0000313" key="5">
    <source>
        <dbReference type="Proteomes" id="UP001404845"/>
    </source>
</evidence>
<evidence type="ECO:0000259" key="2">
    <source>
        <dbReference type="Pfam" id="PF01557"/>
    </source>
</evidence>
<dbReference type="GO" id="GO:0016787">
    <property type="term" value="F:hydrolase activity"/>
    <property type="evidence" value="ECO:0007669"/>
    <property type="project" value="UniProtKB-KW"/>
</dbReference>
<keyword evidence="5" id="KW-1185">Reference proteome</keyword>
<sequence>MTHWIGFTRDGETGFGRLDGERIEVREGDLFGENRPTGQVLPLAEVSVGLPCRPSKMIALWNNFGGLMEKQGLSRPEAPLFLIKPANTYRPSGAVVAVPEASGRALYEGELGIVIGRVPGKTARDLTEEEAASHVFGFTCVNDVTSAAILKADASFTQWTRAKGLDGFGPFGPVIATGLDPEALTVRTLVNGRERQSFPISDMLIPVPRLVAQLSQGLTLEPGDVIACGTSVGSGPIPKGATVEVVIEGIGTLSNRFE</sequence>
<comment type="caution">
    <text evidence="4">The sequence shown here is derived from an EMBL/GenBank/DDBJ whole genome shotgun (WGS) entry which is preliminary data.</text>
</comment>
<accession>A0ABU9ZB45</accession>
<evidence type="ECO:0000256" key="1">
    <source>
        <dbReference type="ARBA" id="ARBA00022723"/>
    </source>
</evidence>
<keyword evidence="4" id="KW-0378">Hydrolase</keyword>
<dbReference type="Pfam" id="PF10370">
    <property type="entry name" value="Rv2993c-like_N"/>
    <property type="match status" value="1"/>
</dbReference>
<dbReference type="InterPro" id="IPR011234">
    <property type="entry name" value="Fumarylacetoacetase-like_C"/>
</dbReference>
<reference evidence="4 5" key="1">
    <citation type="journal article" date="2023" name="PLoS ONE">
        <title>Complete genome assembly of Hawai'i environmental nontuberculous mycobacteria reveals unexpected co-isolation with methylobacteria.</title>
        <authorList>
            <person name="Hendrix J."/>
            <person name="Epperson L.E."/>
            <person name="Tong E.I."/>
            <person name="Chan Y.L."/>
            <person name="Hasan N.A."/>
            <person name="Dawrs S.N."/>
            <person name="Norton G.J."/>
            <person name="Virdi R."/>
            <person name="Crooks J.L."/>
            <person name="Chan E.D."/>
            <person name="Honda J.R."/>
            <person name="Strong M."/>
        </authorList>
    </citation>
    <scope>NUCLEOTIDE SEQUENCE [LARGE SCALE GENOMIC DNA]</scope>
    <source>
        <strain evidence="4 5">NJH_HI01</strain>
    </source>
</reference>
<feature type="domain" description="Rv2993c-like N-terminal" evidence="3">
    <location>
        <begin position="3"/>
        <end position="46"/>
    </location>
</feature>
<protein>
    <submittedName>
        <fullName evidence="4">Fumarylacetoacetate hydrolase family protein</fullName>
    </submittedName>
</protein>
<keyword evidence="1" id="KW-0479">Metal-binding</keyword>
<dbReference type="EMBL" id="JAQYXL010000001">
    <property type="protein sequence ID" value="MEN3228563.1"/>
    <property type="molecule type" value="Genomic_DNA"/>
</dbReference>
<dbReference type="InterPro" id="IPR018833">
    <property type="entry name" value="Rv2993c-like_N"/>
</dbReference>
<evidence type="ECO:0000313" key="4">
    <source>
        <dbReference type="EMBL" id="MEN3228563.1"/>
    </source>
</evidence>
<dbReference type="SUPFAM" id="SSF56529">
    <property type="entry name" value="FAH"/>
    <property type="match status" value="1"/>
</dbReference>
<dbReference type="InterPro" id="IPR036663">
    <property type="entry name" value="Fumarylacetoacetase_C_sf"/>
</dbReference>
<dbReference type="RefSeq" id="WP_017485487.1">
    <property type="nucleotide sequence ID" value="NZ_JACHOS010000018.1"/>
</dbReference>